<evidence type="ECO:0000313" key="4">
    <source>
        <dbReference type="Proteomes" id="UP001530315"/>
    </source>
</evidence>
<dbReference type="Pfam" id="PF13812">
    <property type="entry name" value="PPR_3"/>
    <property type="match status" value="2"/>
</dbReference>
<dbReference type="AlphaFoldDB" id="A0ABD3NRH4"/>
<dbReference type="InterPro" id="IPR011990">
    <property type="entry name" value="TPR-like_helical_dom_sf"/>
</dbReference>
<dbReference type="EMBL" id="JALLAZ020001256">
    <property type="protein sequence ID" value="KAL3777914.1"/>
    <property type="molecule type" value="Genomic_DNA"/>
</dbReference>
<dbReference type="InterPro" id="IPR002885">
    <property type="entry name" value="PPR_rpt"/>
</dbReference>
<name>A0ABD3NRH4_9STRA</name>
<dbReference type="Proteomes" id="UP001530315">
    <property type="component" value="Unassembled WGS sequence"/>
</dbReference>
<protein>
    <recommendedName>
        <fullName evidence="5">Pentacotripeptide-repeat region of PRORP domain-containing protein</fullName>
    </recommendedName>
</protein>
<keyword evidence="1" id="KW-0677">Repeat</keyword>
<organism evidence="3 4">
    <name type="scientific">Stephanodiscus triporus</name>
    <dbReference type="NCBI Taxonomy" id="2934178"/>
    <lineage>
        <taxon>Eukaryota</taxon>
        <taxon>Sar</taxon>
        <taxon>Stramenopiles</taxon>
        <taxon>Ochrophyta</taxon>
        <taxon>Bacillariophyta</taxon>
        <taxon>Coscinodiscophyceae</taxon>
        <taxon>Thalassiosirophycidae</taxon>
        <taxon>Stephanodiscales</taxon>
        <taxon>Stephanodiscaceae</taxon>
        <taxon>Stephanodiscus</taxon>
    </lineage>
</organism>
<keyword evidence="4" id="KW-1185">Reference proteome</keyword>
<evidence type="ECO:0000256" key="2">
    <source>
        <dbReference type="PROSITE-ProRule" id="PRU00708"/>
    </source>
</evidence>
<proteinExistence type="predicted"/>
<comment type="caution">
    <text evidence="3">The sequence shown here is derived from an EMBL/GenBank/DDBJ whole genome shotgun (WGS) entry which is preliminary data.</text>
</comment>
<gene>
    <name evidence="3" type="ORF">ACHAW5_007820</name>
</gene>
<sequence>MKIRRAAFATLLPLMTSSSPSPCSGFSASNASQRRKNDKDFTAKIVEDVVVRDVSAKVRGNKKPTVKPLNTRQKSFSQRDPIISLNMNLDFLAKSGQKDAAIRCEEMLLRIDALHNDGYYEKSPDVVSYNSVINAYAHGRYARSSRSGNAKRIMKLMKERGVKPNTITWNTILRCILKDIGEKPSKEKVEEAESIVSDMEEAAIANTISYNTVISIISKGGMNDSPQRAERWLHRMLSLYEATQNDKIQPDTCSFNSVIHAYANFGKDSLGAPDRARRAEELIRQMERLHKSGGSDNVKPDVVSYSAVVNAYSRAASQDKSCAARAMEILQWMEELREGGDKDVKPNLRTYTAVINAFARIEAPEIADDLLSKMKKSHEAGDSSLKPDTVCYSSVLDAYAKKGGEECAFRAEELLHEMIDLYNKGDNDVKPNTQTYRSVITALGRSRQARAAEKAEQILEEMEYISSQGAKDLAPNTIVYNAVIDAYARSKCVSKAHRAELLLERMLEETQRGNLSVRPDTITFNSVINAAAKSTFGDAIVRKEAFLIGLNAFRHVHKLDYCRPSSITYVSYLNLLENLVESGDDRDSMAERVYGLSHSRGLSSEAVKAQLRKTCTPLIAQRILSSCDDCTKIKS</sequence>
<dbReference type="PROSITE" id="PS51375">
    <property type="entry name" value="PPR"/>
    <property type="match status" value="1"/>
</dbReference>
<dbReference type="PANTHER" id="PTHR47941">
    <property type="entry name" value="PENTATRICOPEPTIDE REPEAT-CONTAINING PROTEIN 3, MITOCHONDRIAL"/>
    <property type="match status" value="1"/>
</dbReference>
<evidence type="ECO:0000313" key="3">
    <source>
        <dbReference type="EMBL" id="KAL3777914.1"/>
    </source>
</evidence>
<evidence type="ECO:0000256" key="1">
    <source>
        <dbReference type="ARBA" id="ARBA00022737"/>
    </source>
</evidence>
<dbReference type="Gene3D" id="1.25.40.10">
    <property type="entry name" value="Tetratricopeptide repeat domain"/>
    <property type="match status" value="4"/>
</dbReference>
<feature type="repeat" description="PPR" evidence="2">
    <location>
        <begin position="125"/>
        <end position="164"/>
    </location>
</feature>
<accession>A0ABD3NRH4</accession>
<reference evidence="3 4" key="1">
    <citation type="submission" date="2024-10" db="EMBL/GenBank/DDBJ databases">
        <title>Updated reference genomes for cyclostephanoid diatoms.</title>
        <authorList>
            <person name="Roberts W.R."/>
            <person name="Alverson A.J."/>
        </authorList>
    </citation>
    <scope>NUCLEOTIDE SEQUENCE [LARGE SCALE GENOMIC DNA]</scope>
    <source>
        <strain evidence="3 4">AJA276-08</strain>
    </source>
</reference>
<evidence type="ECO:0008006" key="5">
    <source>
        <dbReference type="Google" id="ProtNLM"/>
    </source>
</evidence>
<dbReference type="Pfam" id="PF13041">
    <property type="entry name" value="PPR_2"/>
    <property type="match status" value="1"/>
</dbReference>